<evidence type="ECO:0000313" key="2">
    <source>
        <dbReference type="EMBL" id="RDI38135.1"/>
    </source>
</evidence>
<protein>
    <submittedName>
        <fullName evidence="2">Uncharacterized protein</fullName>
    </submittedName>
</protein>
<reference evidence="2 3" key="1">
    <citation type="submission" date="2018-07" db="EMBL/GenBank/DDBJ databases">
        <title>Genomic Encyclopedia of Type Strains, Phase IV (KMG-IV): sequencing the most valuable type-strain genomes for metagenomic binning, comparative biology and taxonomic classification.</title>
        <authorList>
            <person name="Goeker M."/>
        </authorList>
    </citation>
    <scope>NUCLEOTIDE SEQUENCE [LARGE SCALE GENOMIC DNA]</scope>
    <source>
        <strain evidence="2 3">DSM 5603</strain>
    </source>
</reference>
<evidence type="ECO:0000313" key="3">
    <source>
        <dbReference type="Proteomes" id="UP000254958"/>
    </source>
</evidence>
<comment type="caution">
    <text evidence="2">The sequence shown here is derived from an EMBL/GenBank/DDBJ whole genome shotgun (WGS) entry which is preliminary data.</text>
</comment>
<dbReference type="Proteomes" id="UP000562982">
    <property type="component" value="Unassembled WGS sequence"/>
</dbReference>
<dbReference type="EMBL" id="QQAW01000004">
    <property type="protein sequence ID" value="RDI38135.1"/>
    <property type="molecule type" value="Genomic_DNA"/>
</dbReference>
<proteinExistence type="predicted"/>
<dbReference type="AlphaFoldDB" id="A0A370G313"/>
<dbReference type="EMBL" id="JABEQI010000004">
    <property type="protein sequence ID" value="MBB2186470.1"/>
    <property type="molecule type" value="Genomic_DNA"/>
</dbReference>
<organism evidence="2 3">
    <name type="scientific">Gluconacetobacter liquefaciens</name>
    <name type="common">Acetobacter liquefaciens</name>
    <dbReference type="NCBI Taxonomy" id="89584"/>
    <lineage>
        <taxon>Bacteria</taxon>
        <taxon>Pseudomonadati</taxon>
        <taxon>Pseudomonadota</taxon>
        <taxon>Alphaproteobacteria</taxon>
        <taxon>Acetobacterales</taxon>
        <taxon>Acetobacteraceae</taxon>
        <taxon>Gluconacetobacter</taxon>
    </lineage>
</organism>
<gene>
    <name evidence="2" type="ORF">C7453_10472</name>
    <name evidence="1" type="ORF">HLH32_08720</name>
</gene>
<keyword evidence="3" id="KW-1185">Reference proteome</keyword>
<reference evidence="1 4" key="2">
    <citation type="submission" date="2020-04" db="EMBL/GenBank/DDBJ databases">
        <title>Description of novel Gluconacetobacter.</title>
        <authorList>
            <person name="Sombolestani A."/>
        </authorList>
    </citation>
    <scope>NUCLEOTIDE SEQUENCE [LARGE SCALE GENOMIC DNA]</scope>
    <source>
        <strain evidence="1 4">LMG 1382</strain>
    </source>
</reference>
<evidence type="ECO:0000313" key="1">
    <source>
        <dbReference type="EMBL" id="MBB2186470.1"/>
    </source>
</evidence>
<evidence type="ECO:0000313" key="4">
    <source>
        <dbReference type="Proteomes" id="UP000562982"/>
    </source>
</evidence>
<name>A0A370G313_GLULI</name>
<accession>A0A370G313</accession>
<dbReference type="Proteomes" id="UP000254958">
    <property type="component" value="Unassembled WGS sequence"/>
</dbReference>
<dbReference type="RefSeq" id="WP_114727155.1">
    <property type="nucleotide sequence ID" value="NZ_BJMI01000016.1"/>
</dbReference>
<sequence>MSIQSAAQAALTCSRRVTRAIPSNRLQTSVEEDVMDTAISRWRRAWDAAWSSPARSKRDLIARARLAVSDPDGMDAAEGERLARDVLAVLGDGRIAR</sequence>